<dbReference type="Proteomes" id="UP000245802">
    <property type="component" value="Chromosome"/>
</dbReference>
<gene>
    <name evidence="1" type="ORF">C1280_01795</name>
</gene>
<dbReference type="EMBL" id="CP025958">
    <property type="protein sequence ID" value="AWM35872.1"/>
    <property type="molecule type" value="Genomic_DNA"/>
</dbReference>
<dbReference type="KEGG" id="gog:C1280_01795"/>
<evidence type="ECO:0000313" key="2">
    <source>
        <dbReference type="Proteomes" id="UP000245802"/>
    </source>
</evidence>
<dbReference type="AlphaFoldDB" id="A0A2Z3GUY2"/>
<dbReference type="RefSeq" id="WP_010049208.1">
    <property type="nucleotide sequence ID" value="NZ_CP025958.1"/>
</dbReference>
<accession>A0A2Z3GUY2</accession>
<keyword evidence="2" id="KW-1185">Reference proteome</keyword>
<name>A0A2Z3GUY2_9BACT</name>
<reference evidence="1 2" key="1">
    <citation type="submission" date="2018-01" db="EMBL/GenBank/DDBJ databases">
        <title>G. obscuriglobus.</title>
        <authorList>
            <person name="Franke J."/>
            <person name="Blomberg W."/>
            <person name="Selmecki A."/>
        </authorList>
    </citation>
    <scope>NUCLEOTIDE SEQUENCE [LARGE SCALE GENOMIC DNA]</scope>
    <source>
        <strain evidence="1 2">DSM 5831</strain>
    </source>
</reference>
<evidence type="ECO:0000313" key="1">
    <source>
        <dbReference type="EMBL" id="AWM35872.1"/>
    </source>
</evidence>
<dbReference type="OrthoDB" id="342114at2"/>
<organism evidence="1 2">
    <name type="scientific">Gemmata obscuriglobus</name>
    <dbReference type="NCBI Taxonomy" id="114"/>
    <lineage>
        <taxon>Bacteria</taxon>
        <taxon>Pseudomonadati</taxon>
        <taxon>Planctomycetota</taxon>
        <taxon>Planctomycetia</taxon>
        <taxon>Gemmatales</taxon>
        <taxon>Gemmataceae</taxon>
        <taxon>Gemmata</taxon>
    </lineage>
</organism>
<proteinExistence type="predicted"/>
<sequence length="178" mass="20595">MDRFEVALYPPLAECPPERRSYRQAHLAINGQSLLELVRTAEEPWARAEYLERLPEFENPDEFRFEPGDYHYLPASWLLLPSLELLGRPRDPGFALELGDPRRSKATVLGCTCGIVQCWFVQVRVTVRAEVVEWSEFGQFHRPHWHYGLGPFTFDRRQYEAQLVPQEAEPGAAPDTAR</sequence>
<protein>
    <submittedName>
        <fullName evidence="1">Uncharacterized protein</fullName>
    </submittedName>
</protein>